<organism evidence="1 2">
    <name type="scientific">Rotaria sordida</name>
    <dbReference type="NCBI Taxonomy" id="392033"/>
    <lineage>
        <taxon>Eukaryota</taxon>
        <taxon>Metazoa</taxon>
        <taxon>Spiralia</taxon>
        <taxon>Gnathifera</taxon>
        <taxon>Rotifera</taxon>
        <taxon>Eurotatoria</taxon>
        <taxon>Bdelloidea</taxon>
        <taxon>Philodinida</taxon>
        <taxon>Philodinidae</taxon>
        <taxon>Rotaria</taxon>
    </lineage>
</organism>
<gene>
    <name evidence="1" type="ORF">JBS370_LOCUS32346</name>
</gene>
<sequence length="14" mass="1576">SVKLENESLGEDQK</sequence>
<protein>
    <submittedName>
        <fullName evidence="1">Uncharacterized protein</fullName>
    </submittedName>
</protein>
<dbReference type="Proteomes" id="UP000663836">
    <property type="component" value="Unassembled WGS sequence"/>
</dbReference>
<evidence type="ECO:0000313" key="2">
    <source>
        <dbReference type="Proteomes" id="UP000663836"/>
    </source>
</evidence>
<name>A0A819VU75_9BILA</name>
<dbReference type="EMBL" id="CAJOBD010008507">
    <property type="protein sequence ID" value="CAF4114397.1"/>
    <property type="molecule type" value="Genomic_DNA"/>
</dbReference>
<accession>A0A819VU75</accession>
<reference evidence="1" key="1">
    <citation type="submission" date="2021-02" db="EMBL/GenBank/DDBJ databases">
        <authorList>
            <person name="Nowell W R."/>
        </authorList>
    </citation>
    <scope>NUCLEOTIDE SEQUENCE</scope>
</reference>
<proteinExistence type="predicted"/>
<evidence type="ECO:0000313" key="1">
    <source>
        <dbReference type="EMBL" id="CAF4114397.1"/>
    </source>
</evidence>
<comment type="caution">
    <text evidence="1">The sequence shown here is derived from an EMBL/GenBank/DDBJ whole genome shotgun (WGS) entry which is preliminary data.</text>
</comment>
<feature type="non-terminal residue" evidence="1">
    <location>
        <position position="1"/>
    </location>
</feature>